<feature type="compositionally biased region" description="Polar residues" evidence="1">
    <location>
        <begin position="68"/>
        <end position="80"/>
    </location>
</feature>
<organism evidence="2 3">
    <name type="scientific">Lactobacillus johnsonii</name>
    <dbReference type="NCBI Taxonomy" id="33959"/>
    <lineage>
        <taxon>Bacteria</taxon>
        <taxon>Bacillati</taxon>
        <taxon>Bacillota</taxon>
        <taxon>Bacilli</taxon>
        <taxon>Lactobacillales</taxon>
        <taxon>Lactobacillaceae</taxon>
        <taxon>Lactobacillus</taxon>
    </lineage>
</organism>
<feature type="region of interest" description="Disordered" evidence="1">
    <location>
        <begin position="160"/>
        <end position="220"/>
    </location>
</feature>
<dbReference type="RefSeq" id="WP_061400038.1">
    <property type="nucleotide sequence ID" value="NZ_LSNG01000012.1"/>
</dbReference>
<feature type="compositionally biased region" description="Low complexity" evidence="1">
    <location>
        <begin position="211"/>
        <end position="220"/>
    </location>
</feature>
<dbReference type="OrthoDB" id="2250565at2"/>
<sequence>MKDKKFKKNQKIKYVDPNSLKEKDDSSKPYLKELAALAAILGTGATGAAILPNDRVYAAQTSVDAKSQIVGSVSESTQTDLSKKGNSKSDENGVSTSNSEAKSMSASSSKSLLIAHSTSTSLSQSISHLESTSLSTSLSNSQSLSESLSYSKSKLTSLSAAKKSASTSHADSATSSSKNEEKSSVSNSSNSTNVGNFYSSENSSVTERQSTDQSNLSDTTSLSLSNTQLINRSLKIPVALQTSINKSSTDNKEQLNKKQQLNELSLNGIFANLVQTNTGVDVSNAQEFYNQVVNGTASVVNVTNDIDLGASYGSSYAVMSTPHSVTINGNGHSINFGNFHINTNWLSSTDELTVTFNNVKLYTANYYGAVFLNNTAPVFHPNTKQRLVYNNVTQIGGDAAFADTGSITTTTPSSKTLEISGNTTLTGVSSYTYNGTTYTPDWSTIAHGVNCQVYSAYNLVIDKGANVVFDAGNNALYNVALMGNNAQHNISIGDGAHVEMKGATSSNIYMPSFNSGDNVINIGNNAEVNLTVPEGATDNIDLNYQAASVNNTININPGARVQLNSDLFNIGALGSATVNINNPDYVILSNGGGRAYGSQYQGYSVTFTVNASETNIQTVDGDIIEKSPFIATNTATINVNNTGNDNYPSGTVQSTNTTLMPNQLDPTGTTDTAQVDSNIILPRFEKTEYIGYTAFSGSTSTSTSIEQSRSISTVASQSNSISMQESLSNSTSRKESLSSSTSMSEKLSTSVSMSEKLSNSVSMSESLSNSVSMSESLSNSVSMSESLSNSVSMSESLSNSVSMSESLSNSVSMSESL</sequence>
<reference evidence="2 3" key="1">
    <citation type="submission" date="2016-02" db="EMBL/GenBank/DDBJ databases">
        <title>Complete Genome Sequences of Lactobacillus johnsonii Strain W1.</title>
        <authorList>
            <person name="Sun Y."/>
            <person name="Wu X."/>
        </authorList>
    </citation>
    <scope>NUCLEOTIDE SEQUENCE [LARGE SCALE GENOMIC DNA]</scope>
    <source>
        <strain evidence="2 3">W1</strain>
    </source>
</reference>
<feature type="compositionally biased region" description="Basic and acidic residues" evidence="1">
    <location>
        <begin position="81"/>
        <end position="91"/>
    </location>
</feature>
<dbReference type="Proteomes" id="UP000070346">
    <property type="component" value="Unassembled WGS sequence"/>
</dbReference>
<feature type="compositionally biased region" description="Low complexity" evidence="1">
    <location>
        <begin position="725"/>
        <end position="757"/>
    </location>
</feature>
<feature type="compositionally biased region" description="Low complexity" evidence="1">
    <location>
        <begin position="95"/>
        <end position="109"/>
    </location>
</feature>
<feature type="compositionally biased region" description="Low complexity" evidence="1">
    <location>
        <begin position="160"/>
        <end position="177"/>
    </location>
</feature>
<feature type="non-terminal residue" evidence="2">
    <location>
        <position position="817"/>
    </location>
</feature>
<name>A0A9X0J7R9_LACJH</name>
<feature type="compositionally biased region" description="Polar residues" evidence="1">
    <location>
        <begin position="715"/>
        <end position="724"/>
    </location>
</feature>
<feature type="region of interest" description="Disordered" evidence="1">
    <location>
        <begin position="1"/>
        <end position="26"/>
    </location>
</feature>
<proteinExistence type="predicted"/>
<evidence type="ECO:0000313" key="2">
    <source>
        <dbReference type="EMBL" id="KXN76647.1"/>
    </source>
</evidence>
<accession>A0A9X0J7R9</accession>
<feature type="region of interest" description="Disordered" evidence="1">
    <location>
        <begin position="715"/>
        <end position="757"/>
    </location>
</feature>
<dbReference type="InterPro" id="IPR046776">
    <property type="entry name" value="Pectate_lyase_5"/>
</dbReference>
<evidence type="ECO:0000256" key="1">
    <source>
        <dbReference type="SAM" id="MobiDB-lite"/>
    </source>
</evidence>
<feature type="compositionally biased region" description="Low complexity" evidence="1">
    <location>
        <begin position="184"/>
        <end position="194"/>
    </location>
</feature>
<dbReference type="EMBL" id="LSNG01000012">
    <property type="protein sequence ID" value="KXN76647.1"/>
    <property type="molecule type" value="Genomic_DNA"/>
</dbReference>
<comment type="caution">
    <text evidence="2">The sequence shown here is derived from an EMBL/GenBank/DDBJ whole genome shotgun (WGS) entry which is preliminary data.</text>
</comment>
<protein>
    <submittedName>
        <fullName evidence="2">Uncharacterized protein</fullName>
    </submittedName>
</protein>
<feature type="compositionally biased region" description="Polar residues" evidence="1">
    <location>
        <begin position="195"/>
        <end position="208"/>
    </location>
</feature>
<gene>
    <name evidence="2" type="ORF">AYJ53_02535</name>
</gene>
<feature type="compositionally biased region" description="Basic residues" evidence="1">
    <location>
        <begin position="1"/>
        <end position="11"/>
    </location>
</feature>
<feature type="region of interest" description="Disordered" evidence="1">
    <location>
        <begin position="68"/>
        <end position="109"/>
    </location>
</feature>
<evidence type="ECO:0000313" key="3">
    <source>
        <dbReference type="Proteomes" id="UP000070346"/>
    </source>
</evidence>
<dbReference type="Pfam" id="PF20585">
    <property type="entry name" value="Pectate_lyase_5"/>
    <property type="match status" value="1"/>
</dbReference>
<dbReference type="AlphaFoldDB" id="A0A9X0J7R9"/>
<feature type="region of interest" description="Disordered" evidence="1">
    <location>
        <begin position="783"/>
        <end position="817"/>
    </location>
</feature>